<evidence type="ECO:0000313" key="10">
    <source>
        <dbReference type="Proteomes" id="UP001595897"/>
    </source>
</evidence>
<evidence type="ECO:0000256" key="2">
    <source>
        <dbReference type="ARBA" id="ARBA00022723"/>
    </source>
</evidence>
<evidence type="ECO:0000256" key="6">
    <source>
        <dbReference type="RuleBase" id="RU003983"/>
    </source>
</evidence>
<keyword evidence="4 6" id="KW-0862">Zinc</keyword>
<dbReference type="Pfam" id="PF01435">
    <property type="entry name" value="Peptidase_M48"/>
    <property type="match status" value="1"/>
</dbReference>
<sequence length="354" mass="39239">MPAEIGQFYPQGGSRCIEVEVSFDAHNTLLIKDRSGELLHKAMLQDCRVEPKLGGLPREVHLPQQGLLTMPSSKDVDAWLAGANPSRIDQFERSSKMTVLSLVLVPLFIFVMFKYALPQLAVVFADAVPDAAIEVVSQQTLWTLDKAVLNPSKLNKDEQEALGEYWRQKIALLPVSGRSFNIQFRDSSKLGANAFALPDGTIVFTDQLVELFDKDKALLTSVLLHEIGHVEHQHSMRLIAETLVTTLALSYFFGDVSGLLEMFGGVTNTIVQNQFTQKLEWEADNYALANMASIGLSAQDFANAMRKLGEKIGKQSEAEQFMQSHPLIQQRIENAIKQAEGEAHDAPTSEQVSK</sequence>
<evidence type="ECO:0000256" key="5">
    <source>
        <dbReference type="ARBA" id="ARBA00023049"/>
    </source>
</evidence>
<dbReference type="Proteomes" id="UP001595897">
    <property type="component" value="Unassembled WGS sequence"/>
</dbReference>
<comment type="cofactor">
    <cofactor evidence="6">
        <name>Zn(2+)</name>
        <dbReference type="ChEBI" id="CHEBI:29105"/>
    </cofactor>
    <text evidence="6">Binds 1 zinc ion per subunit.</text>
</comment>
<evidence type="ECO:0000259" key="7">
    <source>
        <dbReference type="Pfam" id="PF01435"/>
    </source>
</evidence>
<name>A0ABV9M090_9ALTE</name>
<dbReference type="InterPro" id="IPR051156">
    <property type="entry name" value="Mito/Outer_Membr_Metalloprot"/>
</dbReference>
<feature type="domain" description="DUF7092" evidence="8">
    <location>
        <begin position="6"/>
        <end position="82"/>
    </location>
</feature>
<reference evidence="10" key="1">
    <citation type="journal article" date="2019" name="Int. J. Syst. Evol. Microbiol.">
        <title>The Global Catalogue of Microorganisms (GCM) 10K type strain sequencing project: providing services to taxonomists for standard genome sequencing and annotation.</title>
        <authorList>
            <consortium name="The Broad Institute Genomics Platform"/>
            <consortium name="The Broad Institute Genome Sequencing Center for Infectious Disease"/>
            <person name="Wu L."/>
            <person name="Ma J."/>
        </authorList>
    </citation>
    <scope>NUCLEOTIDE SEQUENCE [LARGE SCALE GENOMIC DNA]</scope>
    <source>
        <strain evidence="10">KACC 12507</strain>
    </source>
</reference>
<dbReference type="PANTHER" id="PTHR22726:SF1">
    <property type="entry name" value="METALLOENDOPEPTIDASE OMA1, MITOCHONDRIAL"/>
    <property type="match status" value="1"/>
</dbReference>
<proteinExistence type="inferred from homology"/>
<evidence type="ECO:0000256" key="3">
    <source>
        <dbReference type="ARBA" id="ARBA00022801"/>
    </source>
</evidence>
<accession>A0ABV9M090</accession>
<feature type="domain" description="Peptidase M48" evidence="7">
    <location>
        <begin position="191"/>
        <end position="335"/>
    </location>
</feature>
<keyword evidence="3 6" id="KW-0378">Hydrolase</keyword>
<dbReference type="PANTHER" id="PTHR22726">
    <property type="entry name" value="METALLOENDOPEPTIDASE OMA1"/>
    <property type="match status" value="1"/>
</dbReference>
<dbReference type="Gene3D" id="3.30.2010.10">
    <property type="entry name" value="Metalloproteases ('zincins'), catalytic domain"/>
    <property type="match status" value="1"/>
</dbReference>
<keyword evidence="5 6" id="KW-0482">Metalloprotease</keyword>
<protein>
    <submittedName>
        <fullName evidence="9">M48 family metallopeptidase</fullName>
    </submittedName>
</protein>
<dbReference type="InterPro" id="IPR055518">
    <property type="entry name" value="DUF7092"/>
</dbReference>
<dbReference type="RefSeq" id="WP_382410777.1">
    <property type="nucleotide sequence ID" value="NZ_JBHSGU010000029.1"/>
</dbReference>
<gene>
    <name evidence="9" type="ORF">ACFO4O_17195</name>
</gene>
<evidence type="ECO:0000259" key="8">
    <source>
        <dbReference type="Pfam" id="PF23368"/>
    </source>
</evidence>
<keyword evidence="10" id="KW-1185">Reference proteome</keyword>
<dbReference type="Pfam" id="PF23368">
    <property type="entry name" value="DUF7092"/>
    <property type="match status" value="1"/>
</dbReference>
<evidence type="ECO:0000313" key="9">
    <source>
        <dbReference type="EMBL" id="MFC4701884.1"/>
    </source>
</evidence>
<keyword evidence="2" id="KW-0479">Metal-binding</keyword>
<evidence type="ECO:0000256" key="1">
    <source>
        <dbReference type="ARBA" id="ARBA00022670"/>
    </source>
</evidence>
<organism evidence="9 10">
    <name type="scientific">Glaciecola siphonariae</name>
    <dbReference type="NCBI Taxonomy" id="521012"/>
    <lineage>
        <taxon>Bacteria</taxon>
        <taxon>Pseudomonadati</taxon>
        <taxon>Pseudomonadota</taxon>
        <taxon>Gammaproteobacteria</taxon>
        <taxon>Alteromonadales</taxon>
        <taxon>Alteromonadaceae</taxon>
        <taxon>Glaciecola</taxon>
    </lineage>
</organism>
<dbReference type="InterPro" id="IPR001915">
    <property type="entry name" value="Peptidase_M48"/>
</dbReference>
<dbReference type="EMBL" id="JBHSGU010000029">
    <property type="protein sequence ID" value="MFC4701884.1"/>
    <property type="molecule type" value="Genomic_DNA"/>
</dbReference>
<comment type="similarity">
    <text evidence="6">Belongs to the peptidase M48 family.</text>
</comment>
<dbReference type="CDD" id="cd07332">
    <property type="entry name" value="M48C_Oma1_like"/>
    <property type="match status" value="1"/>
</dbReference>
<keyword evidence="1 6" id="KW-0645">Protease</keyword>
<comment type="caution">
    <text evidence="9">The sequence shown here is derived from an EMBL/GenBank/DDBJ whole genome shotgun (WGS) entry which is preliminary data.</text>
</comment>
<evidence type="ECO:0000256" key="4">
    <source>
        <dbReference type="ARBA" id="ARBA00022833"/>
    </source>
</evidence>